<dbReference type="AlphaFoldDB" id="A0A261Y0X1"/>
<dbReference type="InterPro" id="IPR001487">
    <property type="entry name" value="Bromodomain"/>
</dbReference>
<dbReference type="SMART" id="SM00297">
    <property type="entry name" value="BROMO"/>
    <property type="match status" value="2"/>
</dbReference>
<gene>
    <name evidence="6" type="ORF">BZG36_02474</name>
</gene>
<proteinExistence type="predicted"/>
<name>A0A261Y0X1_9FUNG</name>
<feature type="domain" description="Bromo" evidence="4">
    <location>
        <begin position="207"/>
        <end position="279"/>
    </location>
</feature>
<protein>
    <recommendedName>
        <fullName evidence="8">Bromo domain-containing protein</fullName>
    </recommendedName>
</protein>
<feature type="region of interest" description="Disordered" evidence="3">
    <location>
        <begin position="624"/>
        <end position="658"/>
    </location>
</feature>
<dbReference type="InterPro" id="IPR050935">
    <property type="entry name" value="Bromo_chromatin_reader"/>
</dbReference>
<dbReference type="Gene3D" id="1.20.1270.220">
    <property type="match status" value="1"/>
</dbReference>
<evidence type="ECO:0000259" key="5">
    <source>
        <dbReference type="PROSITE" id="PS51525"/>
    </source>
</evidence>
<dbReference type="Pfam" id="PF00439">
    <property type="entry name" value="Bromodomain"/>
    <property type="match status" value="2"/>
</dbReference>
<organism evidence="6 7">
    <name type="scientific">Bifiguratus adelaidae</name>
    <dbReference type="NCBI Taxonomy" id="1938954"/>
    <lineage>
        <taxon>Eukaryota</taxon>
        <taxon>Fungi</taxon>
        <taxon>Fungi incertae sedis</taxon>
        <taxon>Mucoromycota</taxon>
        <taxon>Mucoromycotina</taxon>
        <taxon>Endogonomycetes</taxon>
        <taxon>Endogonales</taxon>
        <taxon>Endogonales incertae sedis</taxon>
        <taxon>Bifiguratus</taxon>
    </lineage>
</organism>
<dbReference type="PRINTS" id="PR00503">
    <property type="entry name" value="BROMODOMAIN"/>
</dbReference>
<dbReference type="GO" id="GO:0006338">
    <property type="term" value="P:chromatin remodeling"/>
    <property type="evidence" value="ECO:0007669"/>
    <property type="project" value="TreeGrafter"/>
</dbReference>
<feature type="region of interest" description="Disordered" evidence="3">
    <location>
        <begin position="695"/>
        <end position="721"/>
    </location>
</feature>
<dbReference type="SUPFAM" id="SSF47370">
    <property type="entry name" value="Bromodomain"/>
    <property type="match status" value="2"/>
</dbReference>
<feature type="compositionally biased region" description="Low complexity" evidence="3">
    <location>
        <begin position="171"/>
        <end position="189"/>
    </location>
</feature>
<feature type="region of interest" description="Disordered" evidence="3">
    <location>
        <begin position="513"/>
        <end position="566"/>
    </location>
</feature>
<keyword evidence="1 2" id="KW-0103">Bromodomain</keyword>
<dbReference type="Gene3D" id="1.20.920.10">
    <property type="entry name" value="Bromodomain-like"/>
    <property type="match status" value="2"/>
</dbReference>
<dbReference type="Proteomes" id="UP000242875">
    <property type="component" value="Unassembled WGS sequence"/>
</dbReference>
<dbReference type="InterPro" id="IPR018359">
    <property type="entry name" value="Bromodomain_CS"/>
</dbReference>
<feature type="domain" description="Bromo" evidence="4">
    <location>
        <begin position="36"/>
        <end position="108"/>
    </location>
</feature>
<feature type="region of interest" description="Disordered" evidence="3">
    <location>
        <begin position="297"/>
        <end position="352"/>
    </location>
</feature>
<comment type="caution">
    <text evidence="6">The sequence shown here is derived from an EMBL/GenBank/DDBJ whole genome shotgun (WGS) entry which is preliminary data.</text>
</comment>
<evidence type="ECO:0000259" key="4">
    <source>
        <dbReference type="PROSITE" id="PS50014"/>
    </source>
</evidence>
<dbReference type="EMBL" id="MVBO01000047">
    <property type="protein sequence ID" value="OZJ04269.1"/>
    <property type="molecule type" value="Genomic_DNA"/>
</dbReference>
<evidence type="ECO:0000256" key="2">
    <source>
        <dbReference type="PROSITE-ProRule" id="PRU00035"/>
    </source>
</evidence>
<dbReference type="InterPro" id="IPR036427">
    <property type="entry name" value="Bromodomain-like_sf"/>
</dbReference>
<evidence type="ECO:0000256" key="3">
    <source>
        <dbReference type="SAM" id="MobiDB-lite"/>
    </source>
</evidence>
<feature type="compositionally biased region" description="Low complexity" evidence="3">
    <location>
        <begin position="628"/>
        <end position="639"/>
    </location>
</feature>
<dbReference type="GO" id="GO:0005634">
    <property type="term" value="C:nucleus"/>
    <property type="evidence" value="ECO:0007669"/>
    <property type="project" value="TreeGrafter"/>
</dbReference>
<feature type="compositionally biased region" description="Basic and acidic residues" evidence="3">
    <location>
        <begin position="315"/>
        <end position="326"/>
    </location>
</feature>
<evidence type="ECO:0008006" key="8">
    <source>
        <dbReference type="Google" id="ProtNLM"/>
    </source>
</evidence>
<dbReference type="PANTHER" id="PTHR22880:SF225">
    <property type="entry name" value="BROMODOMAIN-CONTAINING PROTEIN BET-1-RELATED"/>
    <property type="match status" value="1"/>
</dbReference>
<dbReference type="InterPro" id="IPR038336">
    <property type="entry name" value="NET_sf"/>
</dbReference>
<accession>A0A261Y0X1</accession>
<evidence type="ECO:0000313" key="7">
    <source>
        <dbReference type="Proteomes" id="UP000242875"/>
    </source>
</evidence>
<dbReference type="GO" id="GO:0006355">
    <property type="term" value="P:regulation of DNA-templated transcription"/>
    <property type="evidence" value="ECO:0007669"/>
    <property type="project" value="TreeGrafter"/>
</dbReference>
<dbReference type="PROSITE" id="PS50014">
    <property type="entry name" value="BROMODOMAIN_2"/>
    <property type="match status" value="2"/>
</dbReference>
<dbReference type="Pfam" id="PF17035">
    <property type="entry name" value="BET"/>
    <property type="match status" value="1"/>
</dbReference>
<dbReference type="InterPro" id="IPR027353">
    <property type="entry name" value="NET_dom"/>
</dbReference>
<feature type="compositionally biased region" description="Basic and acidic residues" evidence="3">
    <location>
        <begin position="143"/>
        <end position="153"/>
    </location>
</feature>
<feature type="domain" description="NET" evidence="5">
    <location>
        <begin position="434"/>
        <end position="514"/>
    </location>
</feature>
<dbReference type="PROSITE" id="PS51525">
    <property type="entry name" value="NET"/>
    <property type="match status" value="1"/>
</dbReference>
<feature type="compositionally biased region" description="Polar residues" evidence="3">
    <location>
        <begin position="298"/>
        <end position="311"/>
    </location>
</feature>
<evidence type="ECO:0000256" key="1">
    <source>
        <dbReference type="ARBA" id="ARBA00023117"/>
    </source>
</evidence>
<reference evidence="6 7" key="1">
    <citation type="journal article" date="2017" name="Mycologia">
        <title>Bifiguratus adelaidae, gen. et sp. nov., a new member of Mucoromycotina in endophytic and soil-dwelling habitats.</title>
        <authorList>
            <person name="Torres-Cruz T.J."/>
            <person name="Billingsley Tobias T.L."/>
            <person name="Almatruk M."/>
            <person name="Hesse C."/>
            <person name="Kuske C.R."/>
            <person name="Desiro A."/>
            <person name="Benucci G.M."/>
            <person name="Bonito G."/>
            <person name="Stajich J.E."/>
            <person name="Dunlap C."/>
            <person name="Arnold A.E."/>
            <person name="Porras-Alfaro A."/>
        </authorList>
    </citation>
    <scope>NUCLEOTIDE SEQUENCE [LARGE SCALE GENOMIC DNA]</scope>
    <source>
        <strain evidence="6 7">AZ0501</strain>
    </source>
</reference>
<keyword evidence="7" id="KW-1185">Reference proteome</keyword>
<feature type="region of interest" description="Disordered" evidence="3">
    <location>
        <begin position="143"/>
        <end position="191"/>
    </location>
</feature>
<evidence type="ECO:0000313" key="6">
    <source>
        <dbReference type="EMBL" id="OZJ04269.1"/>
    </source>
</evidence>
<feature type="compositionally biased region" description="Basic and acidic residues" evidence="3">
    <location>
        <begin position="531"/>
        <end position="545"/>
    </location>
</feature>
<feature type="compositionally biased region" description="Acidic residues" evidence="3">
    <location>
        <begin position="335"/>
        <end position="351"/>
    </location>
</feature>
<feature type="compositionally biased region" description="Basic and acidic residues" evidence="3">
    <location>
        <begin position="640"/>
        <end position="658"/>
    </location>
</feature>
<dbReference type="GO" id="GO:0000785">
    <property type="term" value="C:chromatin"/>
    <property type="evidence" value="ECO:0007669"/>
    <property type="project" value="TreeGrafter"/>
</dbReference>
<dbReference type="PANTHER" id="PTHR22880">
    <property type="entry name" value="FALZ-RELATED BROMODOMAIN-CONTAINING PROTEINS"/>
    <property type="match status" value="1"/>
</dbReference>
<dbReference type="PROSITE" id="PS00633">
    <property type="entry name" value="BROMODOMAIN_1"/>
    <property type="match status" value="1"/>
</dbReference>
<sequence length="770" mass="88045">MAAVDPGQDDGQGDVFERPMLPQQYKQCQAIIRNMKRNANVGPFLVPVDPVALGIPTYFEVIEHPMDLSTIEHKLTNAQYLNVRDFTKDMELMFDNCWKFNGVGSAIGVMASNLKKTYLKGMERMPTDASKPNMTMSRELSELALWERPKREPTQVTTPPEPRRSSASADTPRPAAAPHTSTPSKPTSSNDFMSKCKHIITELQKPKHLDYVAPFLVPVDWQALNIPEYPDIIKHPMDVSTVNKKLAKGKYRNLDEFVADMRLIFNNCYTFNQPGDPVYDMGKQSEKVFDKLLKKATSEGTTSTSSMQNEIYLNGEREASSADAESRKRKPISYAEEEDEPSEDDDDDDDDPKVKALEAQLAQMEKSLEYLKSLKKRKKAKKHKHRHHDDSHDTFAHDAQYSDFDTEKHRHQRQSIPADEYHGRLSRYVTTASSRRRRDTLSDYSTHHRLQLATRIGELNERQQTAIAEMVQKEVQEDGETGEIELDMEKLSTSLLWQIDDYVAEQLGQRPIVARPHQRQSSEDVTYSEYEESRARKTTSGKELRNGPGQAAQATPSPKAPTIPAKPHVTAAPALGIGLGLSQNKAPIKPTKNWVPLQKQPNGLAAKKASVEVKNEAVWAALADTQAKSTPKSGSSSPKPDAEWEKFQREANAKREKDRLIQQEMERVRAETDAKKVELARQEEARRLEMERIEREKREQEEKRIQTMREAARQRRDDEQNQAHVDLLEQSVMMARFERARYEDKESYRKMESDRIQKIRQLVVQRRAVV</sequence>
<dbReference type="OrthoDB" id="21449at2759"/>